<feature type="compositionally biased region" description="Low complexity" evidence="5">
    <location>
        <begin position="25"/>
        <end position="36"/>
    </location>
</feature>
<evidence type="ECO:0000256" key="1">
    <source>
        <dbReference type="ARBA" id="ARBA00004141"/>
    </source>
</evidence>
<evidence type="ECO:0000256" key="4">
    <source>
        <dbReference type="ARBA" id="ARBA00023136"/>
    </source>
</evidence>
<reference evidence="7 8" key="1">
    <citation type="journal article" date="2023" name="bioRxiv">
        <title>Conserved and derived expression patterns and positive selection on dental genes reveal complex evolutionary context of ever-growing rodent molars.</title>
        <authorList>
            <person name="Calamari Z.T."/>
            <person name="Song A."/>
            <person name="Cohen E."/>
            <person name="Akter M."/>
            <person name="Roy R.D."/>
            <person name="Hallikas O."/>
            <person name="Christensen M.M."/>
            <person name="Li P."/>
            <person name="Marangoni P."/>
            <person name="Jernvall J."/>
            <person name="Klein O.D."/>
        </authorList>
    </citation>
    <scope>NUCLEOTIDE SEQUENCE [LARGE SCALE GENOMIC DNA]</scope>
    <source>
        <strain evidence="7">V071</strain>
    </source>
</reference>
<dbReference type="PANTHER" id="PTHR23291:SF16">
    <property type="entry name" value="PROTEIN LIFEGUARD 1"/>
    <property type="match status" value="1"/>
</dbReference>
<keyword evidence="4 6" id="KW-0472">Membrane</keyword>
<feature type="transmembrane region" description="Helical" evidence="6">
    <location>
        <begin position="366"/>
        <end position="385"/>
    </location>
</feature>
<dbReference type="AlphaFoldDB" id="A0AAW0HCP9"/>
<feature type="transmembrane region" description="Helical" evidence="6">
    <location>
        <begin position="391"/>
        <end position="413"/>
    </location>
</feature>
<evidence type="ECO:0000256" key="6">
    <source>
        <dbReference type="SAM" id="Phobius"/>
    </source>
</evidence>
<feature type="region of interest" description="Disordered" evidence="5">
    <location>
        <begin position="1"/>
        <end position="36"/>
    </location>
</feature>
<evidence type="ECO:0000256" key="5">
    <source>
        <dbReference type="SAM" id="MobiDB-lite"/>
    </source>
</evidence>
<dbReference type="InterPro" id="IPR006214">
    <property type="entry name" value="Bax_inhibitor_1-related"/>
</dbReference>
<accession>A0AAW0HCP9</accession>
<feature type="transmembrane region" description="Helical" evidence="6">
    <location>
        <begin position="206"/>
        <end position="227"/>
    </location>
</feature>
<evidence type="ECO:0000313" key="8">
    <source>
        <dbReference type="Proteomes" id="UP001488838"/>
    </source>
</evidence>
<dbReference type="CDD" id="cd10428">
    <property type="entry name" value="LFG_like"/>
    <property type="match status" value="1"/>
</dbReference>
<gene>
    <name evidence="7" type="ORF">U0070_023688</name>
</gene>
<protein>
    <recommendedName>
        <fullName evidence="9">Glutamate ionotropic receptor NMDA type subunit associated protein 1</fullName>
    </recommendedName>
</protein>
<evidence type="ECO:0000256" key="3">
    <source>
        <dbReference type="ARBA" id="ARBA00022989"/>
    </source>
</evidence>
<feature type="compositionally biased region" description="Pro residues" evidence="5">
    <location>
        <begin position="146"/>
        <end position="165"/>
    </location>
</feature>
<dbReference type="GO" id="GO:0016020">
    <property type="term" value="C:membrane"/>
    <property type="evidence" value="ECO:0007669"/>
    <property type="project" value="UniProtKB-SubCell"/>
</dbReference>
<organism evidence="7 8">
    <name type="scientific">Myodes glareolus</name>
    <name type="common">Bank vole</name>
    <name type="synonym">Clethrionomys glareolus</name>
    <dbReference type="NCBI Taxonomy" id="447135"/>
    <lineage>
        <taxon>Eukaryota</taxon>
        <taxon>Metazoa</taxon>
        <taxon>Chordata</taxon>
        <taxon>Craniata</taxon>
        <taxon>Vertebrata</taxon>
        <taxon>Euteleostomi</taxon>
        <taxon>Mammalia</taxon>
        <taxon>Eutheria</taxon>
        <taxon>Euarchontoglires</taxon>
        <taxon>Glires</taxon>
        <taxon>Rodentia</taxon>
        <taxon>Myomorpha</taxon>
        <taxon>Muroidea</taxon>
        <taxon>Cricetidae</taxon>
        <taxon>Arvicolinae</taxon>
        <taxon>Myodes</taxon>
    </lineage>
</organism>
<feature type="transmembrane region" description="Helical" evidence="6">
    <location>
        <begin position="425"/>
        <end position="447"/>
    </location>
</feature>
<name>A0AAW0HCP9_MYOGA</name>
<keyword evidence="3 6" id="KW-1133">Transmembrane helix</keyword>
<dbReference type="PANTHER" id="PTHR23291">
    <property type="entry name" value="BAX INHIBITOR-RELATED"/>
    <property type="match status" value="1"/>
</dbReference>
<keyword evidence="8" id="KW-1185">Reference proteome</keyword>
<evidence type="ECO:0000256" key="2">
    <source>
        <dbReference type="ARBA" id="ARBA00022692"/>
    </source>
</evidence>
<comment type="subcellular location">
    <subcellularLocation>
        <location evidence="1">Membrane</location>
        <topology evidence="1">Multi-pass membrane protein</topology>
    </subcellularLocation>
</comment>
<dbReference type="Proteomes" id="UP001488838">
    <property type="component" value="Unassembled WGS sequence"/>
</dbReference>
<dbReference type="GO" id="GO:2001234">
    <property type="term" value="P:negative regulation of apoptotic signaling pathway"/>
    <property type="evidence" value="ECO:0007669"/>
    <property type="project" value="TreeGrafter"/>
</dbReference>
<sequence length="452" mass="49830">PRHKARPVTRLLRLPSRRRRPKQSGRPAGAGADAPAITARGCAAGTVSTGLWLPGSGAAAEPEAMSHEKSFLVSGDSYPPPNPGYPVGPQAPMPPYVQPPYPGAPYPQPPFQPSPYGQPGYPHGPIPYPQGGYPQGPYPQGGYPQGPFPQSPFPPNPYGQPPPFQDPASPQHGNYQEEGPPSYYDNQDFPAVNWDKNIRQAFIRKVFLVLTLQLSVTLSTVAVFTFVGEVKCFVRENVWTYYVSYAIFFISLIVLSCCGDFRRKHPWNLVALVTPTPEPSTPRPVEQEREVHRGWTRSISTHPPPPCDPLLQSILTVSLSYMVGMIASFYDTEAVIMAVGITTAVCFTVVIFSMQTRYDFTSCMGVLLVSVVVLFIFAILCIFIRNRILEIVYASLGALLFTCFLAVDTQLLLGNKQLSLSPEEYVFAALNLYTDIINIFLYILTIIGRAKE</sequence>
<evidence type="ECO:0000313" key="7">
    <source>
        <dbReference type="EMBL" id="KAK7799235.1"/>
    </source>
</evidence>
<feature type="compositionally biased region" description="Pro residues" evidence="5">
    <location>
        <begin position="78"/>
        <end position="113"/>
    </location>
</feature>
<dbReference type="GO" id="GO:0005783">
    <property type="term" value="C:endoplasmic reticulum"/>
    <property type="evidence" value="ECO:0007669"/>
    <property type="project" value="TreeGrafter"/>
</dbReference>
<keyword evidence="2 6" id="KW-0812">Transmembrane</keyword>
<feature type="transmembrane region" description="Helical" evidence="6">
    <location>
        <begin position="336"/>
        <end position="354"/>
    </location>
</feature>
<feature type="non-terminal residue" evidence="7">
    <location>
        <position position="1"/>
    </location>
</feature>
<proteinExistence type="predicted"/>
<dbReference type="EMBL" id="JBBHLL010000629">
    <property type="protein sequence ID" value="KAK7799235.1"/>
    <property type="molecule type" value="Genomic_DNA"/>
</dbReference>
<dbReference type="GO" id="GO:0005794">
    <property type="term" value="C:Golgi apparatus"/>
    <property type="evidence" value="ECO:0007669"/>
    <property type="project" value="TreeGrafter"/>
</dbReference>
<dbReference type="Pfam" id="PF01027">
    <property type="entry name" value="Bax1-I"/>
    <property type="match status" value="1"/>
</dbReference>
<evidence type="ECO:0008006" key="9">
    <source>
        <dbReference type="Google" id="ProtNLM"/>
    </source>
</evidence>
<comment type="caution">
    <text evidence="7">The sequence shown here is derived from an EMBL/GenBank/DDBJ whole genome shotgun (WGS) entry which is preliminary data.</text>
</comment>
<feature type="transmembrane region" description="Helical" evidence="6">
    <location>
        <begin position="239"/>
        <end position="258"/>
    </location>
</feature>
<feature type="region of interest" description="Disordered" evidence="5">
    <location>
        <begin position="56"/>
        <end position="182"/>
    </location>
</feature>